<reference evidence="2 4" key="1">
    <citation type="journal article" date="2020" name="Stud. Mycol.">
        <title>101 Dothideomycetes genomes: a test case for predicting lifestyles and emergence of pathogens.</title>
        <authorList>
            <person name="Haridas S."/>
            <person name="Albert R."/>
            <person name="Binder M."/>
            <person name="Bloem J."/>
            <person name="Labutti K."/>
            <person name="Salamov A."/>
            <person name="Andreopoulos B."/>
            <person name="Baker S."/>
            <person name="Barry K."/>
            <person name="Bills G."/>
            <person name="Bluhm B."/>
            <person name="Cannon C."/>
            <person name="Castanera R."/>
            <person name="Culley D."/>
            <person name="Daum C."/>
            <person name="Ezra D."/>
            <person name="Gonzalez J."/>
            <person name="Henrissat B."/>
            <person name="Kuo A."/>
            <person name="Liang C."/>
            <person name="Lipzen A."/>
            <person name="Lutzoni F."/>
            <person name="Magnuson J."/>
            <person name="Mondo S."/>
            <person name="Nolan M."/>
            <person name="Ohm R."/>
            <person name="Pangilinan J."/>
            <person name="Park H.-J."/>
            <person name="Ramirez L."/>
            <person name="Alfaro M."/>
            <person name="Sun H."/>
            <person name="Tritt A."/>
            <person name="Yoshinaga Y."/>
            <person name="Zwiers L.-H."/>
            <person name="Turgeon B."/>
            <person name="Goodwin S."/>
            <person name="Spatafora J."/>
            <person name="Crous P."/>
            <person name="Grigoriev I."/>
        </authorList>
    </citation>
    <scope>NUCLEOTIDE SEQUENCE</scope>
    <source>
        <strain evidence="2 4">CBS 304.34</strain>
    </source>
</reference>
<feature type="domain" description="DUF7907" evidence="1">
    <location>
        <begin position="10"/>
        <end position="194"/>
    </location>
</feature>
<reference evidence="4" key="3">
    <citation type="submission" date="2025-04" db="UniProtKB">
        <authorList>
            <consortium name="RefSeq"/>
        </authorList>
    </citation>
    <scope>IDENTIFICATION</scope>
    <source>
        <strain evidence="4">CBS 304.34</strain>
    </source>
</reference>
<evidence type="ECO:0000259" key="1">
    <source>
        <dbReference type="Pfam" id="PF25484"/>
    </source>
</evidence>
<evidence type="ECO:0000313" key="2">
    <source>
        <dbReference type="EMBL" id="KAF2803967.1"/>
    </source>
</evidence>
<dbReference type="AlphaFoldDB" id="A0A6A6Y824"/>
<dbReference type="OrthoDB" id="3518533at2759"/>
<dbReference type="InterPro" id="IPR057229">
    <property type="entry name" value="DUF7907"/>
</dbReference>
<protein>
    <recommendedName>
        <fullName evidence="1">DUF7907 domain-containing protein</fullName>
    </recommendedName>
</protein>
<evidence type="ECO:0000313" key="4">
    <source>
        <dbReference type="RefSeq" id="XP_033570931.1"/>
    </source>
</evidence>
<proteinExistence type="predicted"/>
<keyword evidence="3" id="KW-1185">Reference proteome</keyword>
<name>A0A6A6Y824_9PEZI</name>
<gene>
    <name evidence="2 4" type="ORF">BDZ99DRAFT_575634</name>
</gene>
<dbReference type="RefSeq" id="XP_033570931.1">
    <property type="nucleotide sequence ID" value="XM_033728495.1"/>
</dbReference>
<dbReference type="EMBL" id="MU003715">
    <property type="protein sequence ID" value="KAF2803967.1"/>
    <property type="molecule type" value="Genomic_DNA"/>
</dbReference>
<dbReference type="GeneID" id="54469388"/>
<accession>A0A6A6Y824</accession>
<reference evidence="4" key="2">
    <citation type="submission" date="2020-04" db="EMBL/GenBank/DDBJ databases">
        <authorList>
            <consortium name="NCBI Genome Project"/>
        </authorList>
    </citation>
    <scope>NUCLEOTIDE SEQUENCE</scope>
    <source>
        <strain evidence="4">CBS 304.34</strain>
    </source>
</reference>
<organism evidence="2">
    <name type="scientific">Mytilinidion resinicola</name>
    <dbReference type="NCBI Taxonomy" id="574789"/>
    <lineage>
        <taxon>Eukaryota</taxon>
        <taxon>Fungi</taxon>
        <taxon>Dikarya</taxon>
        <taxon>Ascomycota</taxon>
        <taxon>Pezizomycotina</taxon>
        <taxon>Dothideomycetes</taxon>
        <taxon>Pleosporomycetidae</taxon>
        <taxon>Mytilinidiales</taxon>
        <taxon>Mytilinidiaceae</taxon>
        <taxon>Mytilinidion</taxon>
    </lineage>
</organism>
<evidence type="ECO:0000313" key="3">
    <source>
        <dbReference type="Proteomes" id="UP000504636"/>
    </source>
</evidence>
<sequence length="204" mass="22636">MTTSTPSPRKYYFLKTRSLPGAHKYDNFYLRLHGDGVEDIVLTPGRPIYLRAFDEPAPAATIPSTEAGVGTSIKFISTKSGDRQWSLALGQPRDFVGWEPVRIVAAAEDEEAEAGARWVRKSDLAAGGLREEFEALEWDAGSSEENGKGEWKGWMVCEWVHGHPQLFWVTGMSDSRGKELKMPTFCERVELVKEAVGESVDVSA</sequence>
<dbReference type="Proteomes" id="UP000504636">
    <property type="component" value="Unplaced"/>
</dbReference>
<dbReference type="Pfam" id="PF25484">
    <property type="entry name" value="DUF7907"/>
    <property type="match status" value="1"/>
</dbReference>